<evidence type="ECO:0000256" key="3">
    <source>
        <dbReference type="ARBA" id="ARBA00022448"/>
    </source>
</evidence>
<dbReference type="CDD" id="cd08504">
    <property type="entry name" value="PBP2_OppA"/>
    <property type="match status" value="1"/>
</dbReference>
<dbReference type="InterPro" id="IPR030678">
    <property type="entry name" value="Peptide/Ni-bd"/>
</dbReference>
<dbReference type="PANTHER" id="PTHR30290:SF10">
    <property type="entry name" value="PERIPLASMIC OLIGOPEPTIDE-BINDING PROTEIN-RELATED"/>
    <property type="match status" value="1"/>
</dbReference>
<keyword evidence="4" id="KW-0732">Signal</keyword>
<name>A0A139SU50_9BACT</name>
<comment type="caution">
    <text evidence="6">The sequence shown here is derived from an EMBL/GenBank/DDBJ whole genome shotgun (WGS) entry which is preliminary data.</text>
</comment>
<dbReference type="Pfam" id="PF00496">
    <property type="entry name" value="SBP_bac_5"/>
    <property type="match status" value="1"/>
</dbReference>
<dbReference type="EMBL" id="LSZQ01000009">
    <property type="protein sequence ID" value="KXU38103.1"/>
    <property type="molecule type" value="Genomic_DNA"/>
</dbReference>
<dbReference type="GO" id="GO:0043190">
    <property type="term" value="C:ATP-binding cassette (ABC) transporter complex"/>
    <property type="evidence" value="ECO:0007669"/>
    <property type="project" value="InterPro"/>
</dbReference>
<evidence type="ECO:0000313" key="7">
    <source>
        <dbReference type="Proteomes" id="UP000070058"/>
    </source>
</evidence>
<dbReference type="Proteomes" id="UP000070058">
    <property type="component" value="Unassembled WGS sequence"/>
</dbReference>
<feature type="domain" description="Solute-binding protein family 5" evidence="5">
    <location>
        <begin position="83"/>
        <end position="466"/>
    </location>
</feature>
<dbReference type="Gene3D" id="3.10.105.10">
    <property type="entry name" value="Dipeptide-binding Protein, Domain 3"/>
    <property type="match status" value="1"/>
</dbReference>
<proteinExistence type="inferred from homology"/>
<comment type="similarity">
    <text evidence="2">Belongs to the bacterial solute-binding protein 5 family.</text>
</comment>
<evidence type="ECO:0000259" key="5">
    <source>
        <dbReference type="Pfam" id="PF00496"/>
    </source>
</evidence>
<dbReference type="InterPro" id="IPR039424">
    <property type="entry name" value="SBP_5"/>
</dbReference>
<dbReference type="AlphaFoldDB" id="A0A139SU50"/>
<comment type="subcellular location">
    <subcellularLocation>
        <location evidence="1">Cell envelope</location>
    </subcellularLocation>
</comment>
<dbReference type="STRING" id="1548207.AXK11_01310"/>
<dbReference type="GO" id="GO:0015833">
    <property type="term" value="P:peptide transport"/>
    <property type="evidence" value="ECO:0007669"/>
    <property type="project" value="TreeGrafter"/>
</dbReference>
<evidence type="ECO:0000256" key="2">
    <source>
        <dbReference type="ARBA" id="ARBA00005695"/>
    </source>
</evidence>
<dbReference type="PANTHER" id="PTHR30290">
    <property type="entry name" value="PERIPLASMIC BINDING COMPONENT OF ABC TRANSPORTER"/>
    <property type="match status" value="1"/>
</dbReference>
<dbReference type="Gene3D" id="3.90.76.10">
    <property type="entry name" value="Dipeptide-binding Protein, Domain 1"/>
    <property type="match status" value="1"/>
</dbReference>
<accession>A0A139SU50</accession>
<organism evidence="6 7">
    <name type="scientific">Cephaloticoccus primus</name>
    <dbReference type="NCBI Taxonomy" id="1548207"/>
    <lineage>
        <taxon>Bacteria</taxon>
        <taxon>Pseudomonadati</taxon>
        <taxon>Verrucomicrobiota</taxon>
        <taxon>Opitutia</taxon>
        <taxon>Opitutales</taxon>
        <taxon>Opitutaceae</taxon>
        <taxon>Cephaloticoccus</taxon>
    </lineage>
</organism>
<dbReference type="GO" id="GO:0030288">
    <property type="term" value="C:outer membrane-bounded periplasmic space"/>
    <property type="evidence" value="ECO:0007669"/>
    <property type="project" value="UniProtKB-ARBA"/>
</dbReference>
<keyword evidence="7" id="KW-1185">Reference proteome</keyword>
<evidence type="ECO:0000256" key="1">
    <source>
        <dbReference type="ARBA" id="ARBA00004196"/>
    </source>
</evidence>
<dbReference type="Gene3D" id="3.40.190.10">
    <property type="entry name" value="Periplasmic binding protein-like II"/>
    <property type="match status" value="1"/>
</dbReference>
<dbReference type="OrthoDB" id="137511at2"/>
<dbReference type="SUPFAM" id="SSF53850">
    <property type="entry name" value="Periplasmic binding protein-like II"/>
    <property type="match status" value="1"/>
</dbReference>
<protein>
    <recommendedName>
        <fullName evidence="5">Solute-binding protein family 5 domain-containing protein</fullName>
    </recommendedName>
</protein>
<dbReference type="RefSeq" id="WP_068628263.1">
    <property type="nucleotide sequence ID" value="NZ_LSZQ01000009.1"/>
</dbReference>
<keyword evidence="3" id="KW-0813">Transport</keyword>
<evidence type="ECO:0000313" key="6">
    <source>
        <dbReference type="EMBL" id="KXU38103.1"/>
    </source>
</evidence>
<gene>
    <name evidence="6" type="ORF">AXK11_01310</name>
</gene>
<dbReference type="InterPro" id="IPR000914">
    <property type="entry name" value="SBP_5_dom"/>
</dbReference>
<reference evidence="7" key="1">
    <citation type="submission" date="2016-02" db="EMBL/GenBank/DDBJ databases">
        <authorList>
            <person name="Sanders J.G."/>
            <person name="Lin J.Y."/>
            <person name="Wertz J.T."/>
            <person name="Russell J.A."/>
            <person name="Moreau C.S."/>
            <person name="Powell S."/>
        </authorList>
    </citation>
    <scope>NUCLEOTIDE SEQUENCE [LARGE SCALE GENOMIC DNA]</scope>
    <source>
        <strain evidence="7">CAG34</strain>
    </source>
</reference>
<dbReference type="PROSITE" id="PS51257">
    <property type="entry name" value="PROKAR_LIPOPROTEIN"/>
    <property type="match status" value="1"/>
</dbReference>
<sequence length="545" mass="62303">MQSWLKFLGPVAVVFSIFPLLLGACSKRETVVDQATREGIMIVGNGVEPAVLDPQTNTGLAEGHILDTLFEGLVRTDPETLEAIPGVATHWEVSEDGLRYTFYLRHDASWSDGRAVTAHDFYASYRRVLSVWTNSENAEQFYPIAGAELYHKGKLRDFTQVGFRVIDDHTLELRLRHATPLLPQLMTGRAWYPVPMHVLERLGDPLAPGNPWTRRVETFVSNGPFKLKAWRRGEFLEVERNPHYWGRDTVRLNGVRFVPISGEAEEAAFLSGKLHKTISVVLGRTERYARESPSPLRSSPASGIYFYLFNVKRAPFTDVRVRRALAMAVDREKLVSEVTRSGERPAYHLTLEEEGTGYSGRARTRLDYDEARRLLAEAGYAGGEGLRPITLLYNINSGWHQSIAESIAEDWRRELGIQVALEGQEWAVFGERLRLQLFQLARAGIIIEPYTPLRFLKTFTSTSAFNNTSWQNADYDRLAAEVELLDDEAEQNARMRRMEEILMEEMPMIPIYYYTTQYLLHPSVKGWVDNISRRMPFERAWLEAR</sequence>
<dbReference type="GO" id="GO:1904680">
    <property type="term" value="F:peptide transmembrane transporter activity"/>
    <property type="evidence" value="ECO:0007669"/>
    <property type="project" value="TreeGrafter"/>
</dbReference>
<dbReference type="PIRSF" id="PIRSF002741">
    <property type="entry name" value="MppA"/>
    <property type="match status" value="1"/>
</dbReference>
<evidence type="ECO:0000256" key="4">
    <source>
        <dbReference type="ARBA" id="ARBA00022729"/>
    </source>
</evidence>